<organism evidence="1 2">
    <name type="scientific">Cytobacillus dafuensis</name>
    <name type="common">Bacillus dafuensis</name>
    <dbReference type="NCBI Taxonomy" id="1742359"/>
    <lineage>
        <taxon>Bacteria</taxon>
        <taxon>Bacillati</taxon>
        <taxon>Bacillota</taxon>
        <taxon>Bacilli</taxon>
        <taxon>Bacillales</taxon>
        <taxon>Bacillaceae</taxon>
        <taxon>Cytobacillus</taxon>
    </lineage>
</organism>
<dbReference type="AlphaFoldDB" id="A0A5B8ZAH5"/>
<dbReference type="Proteomes" id="UP000321555">
    <property type="component" value="Chromosome"/>
</dbReference>
<gene>
    <name evidence="1" type="ORF">FSZ17_22755</name>
</gene>
<name>A0A5B8ZAH5_CYTDA</name>
<reference evidence="2" key="1">
    <citation type="submission" date="2019-08" db="EMBL/GenBank/DDBJ databases">
        <authorList>
            <person name="Zheng X."/>
        </authorList>
    </citation>
    <scope>NUCLEOTIDE SEQUENCE [LARGE SCALE GENOMIC DNA]</scope>
    <source>
        <strain evidence="2">FJAT-25496</strain>
    </source>
</reference>
<evidence type="ECO:0000313" key="1">
    <source>
        <dbReference type="EMBL" id="QED49867.1"/>
    </source>
</evidence>
<keyword evidence="2" id="KW-1185">Reference proteome</keyword>
<dbReference type="EMBL" id="CP042593">
    <property type="protein sequence ID" value="QED49867.1"/>
    <property type="molecule type" value="Genomic_DNA"/>
</dbReference>
<accession>A0A5B8ZAH5</accession>
<dbReference type="KEGG" id="bda:FSZ17_22755"/>
<protein>
    <submittedName>
        <fullName evidence="1">Uncharacterized protein</fullName>
    </submittedName>
</protein>
<evidence type="ECO:0000313" key="2">
    <source>
        <dbReference type="Proteomes" id="UP000321555"/>
    </source>
</evidence>
<proteinExistence type="predicted"/>
<sequence>MSVIGSTNHQWGMKKPPTDGSFTLLEIMSQLTVIFNPNKDPIERSNSSIYRIYFVGVKFNNIIRISKRTLLFTAN</sequence>